<dbReference type="InterPro" id="IPR036513">
    <property type="entry name" value="STAS_dom_sf"/>
</dbReference>
<evidence type="ECO:0000313" key="2">
    <source>
        <dbReference type="EMBL" id="MDF3833722.1"/>
    </source>
</evidence>
<name>A0ABT6AM73_9BURK</name>
<dbReference type="Gene3D" id="3.30.750.24">
    <property type="entry name" value="STAS domain"/>
    <property type="match status" value="1"/>
</dbReference>
<dbReference type="PROSITE" id="PS50801">
    <property type="entry name" value="STAS"/>
    <property type="match status" value="1"/>
</dbReference>
<comment type="caution">
    <text evidence="2">The sequence shown here is derived from an EMBL/GenBank/DDBJ whole genome shotgun (WGS) entry which is preliminary data.</text>
</comment>
<protein>
    <submittedName>
        <fullName evidence="2">STAS domain-containing protein</fullName>
    </submittedName>
</protein>
<evidence type="ECO:0000259" key="1">
    <source>
        <dbReference type="PROSITE" id="PS50801"/>
    </source>
</evidence>
<dbReference type="SUPFAM" id="SSF52091">
    <property type="entry name" value="SpoIIaa-like"/>
    <property type="match status" value="1"/>
</dbReference>
<sequence length="105" mass="10761">MLSLDTSLTNRNAAAVLRDGLARLAQGEARVDCSGLTQVDSAAVAVLLAWQRDAASRGQSLAIVGAPAQLADLVKLYGVDSLLQVAPQAVATGTQGAQGTISHRH</sequence>
<dbReference type="InterPro" id="IPR002645">
    <property type="entry name" value="STAS_dom"/>
</dbReference>
<dbReference type="RefSeq" id="WP_017228806.1">
    <property type="nucleotide sequence ID" value="NZ_JARJLM010000208.1"/>
</dbReference>
<accession>A0ABT6AM73</accession>
<organism evidence="2 3">
    <name type="scientific">Cupriavidus basilensis</name>
    <dbReference type="NCBI Taxonomy" id="68895"/>
    <lineage>
        <taxon>Bacteria</taxon>
        <taxon>Pseudomonadati</taxon>
        <taxon>Pseudomonadota</taxon>
        <taxon>Betaproteobacteria</taxon>
        <taxon>Burkholderiales</taxon>
        <taxon>Burkholderiaceae</taxon>
        <taxon>Cupriavidus</taxon>
    </lineage>
</organism>
<reference evidence="2 3" key="1">
    <citation type="submission" date="2023-03" db="EMBL/GenBank/DDBJ databases">
        <title>Draft assemblies of triclosan tolerant bacteria isolated from returned activated sludge.</title>
        <authorList>
            <person name="Van Hamelsveld S."/>
        </authorList>
    </citation>
    <scope>NUCLEOTIDE SEQUENCE [LARGE SCALE GENOMIC DNA]</scope>
    <source>
        <strain evidence="2 3">GW210010_S58</strain>
    </source>
</reference>
<dbReference type="EMBL" id="JARJLM010000208">
    <property type="protein sequence ID" value="MDF3833722.1"/>
    <property type="molecule type" value="Genomic_DNA"/>
</dbReference>
<gene>
    <name evidence="2" type="ORF">P3W85_12295</name>
</gene>
<keyword evidence="3" id="KW-1185">Reference proteome</keyword>
<proteinExistence type="predicted"/>
<dbReference type="InterPro" id="IPR058548">
    <property type="entry name" value="MlaB-like_STAS"/>
</dbReference>
<evidence type="ECO:0000313" key="3">
    <source>
        <dbReference type="Proteomes" id="UP001216674"/>
    </source>
</evidence>
<feature type="domain" description="STAS" evidence="1">
    <location>
        <begin position="1"/>
        <end position="101"/>
    </location>
</feature>
<dbReference type="Proteomes" id="UP001216674">
    <property type="component" value="Unassembled WGS sequence"/>
</dbReference>
<dbReference type="CDD" id="cd07043">
    <property type="entry name" value="STAS_anti-anti-sigma_factors"/>
    <property type="match status" value="1"/>
</dbReference>
<dbReference type="Pfam" id="PF13466">
    <property type="entry name" value="STAS_2"/>
    <property type="match status" value="1"/>
</dbReference>